<evidence type="ECO:0000256" key="3">
    <source>
        <dbReference type="ARBA" id="ARBA00022784"/>
    </source>
</evidence>
<evidence type="ECO:0000256" key="2">
    <source>
        <dbReference type="ARBA" id="ARBA00022529"/>
    </source>
</evidence>
<dbReference type="Pfam" id="PF04604">
    <property type="entry name" value="L_biotic_typeA"/>
    <property type="match status" value="1"/>
</dbReference>
<dbReference type="Proteomes" id="UP000214649">
    <property type="component" value="Unassembled WGS sequence"/>
</dbReference>
<gene>
    <name evidence="8" type="ORF">SAMN05216470_1725</name>
</gene>
<evidence type="ECO:0000256" key="7">
    <source>
        <dbReference type="RuleBase" id="RU362078"/>
    </source>
</evidence>
<comment type="function">
    <text evidence="7">Lanthionine-containing peptide antibiotic (lantibiotic) active on Gram-positive bacteria. The bactericidal activity of lantibiotics is based on depolarization of energized bacterial cytoplasmic membranes, initiated by the formation of aqueous transmembrane pores.</text>
</comment>
<dbReference type="RefSeq" id="WP_074450945.1">
    <property type="nucleotide sequence ID" value="NZ_BJMB01000001.1"/>
</dbReference>
<comment type="similarity">
    <text evidence="1 7">Belongs to the type A lantibiotic family.</text>
</comment>
<protein>
    <recommendedName>
        <fullName evidence="7">Lantibiotic</fullName>
    </recommendedName>
</protein>
<dbReference type="GO" id="GO:0031640">
    <property type="term" value="P:killing of cells of another organism"/>
    <property type="evidence" value="ECO:0007669"/>
    <property type="project" value="UniProtKB-UniRule"/>
</dbReference>
<keyword evidence="2 7" id="KW-0929">Antimicrobial</keyword>
<evidence type="ECO:0000313" key="9">
    <source>
        <dbReference type="Proteomes" id="UP000214649"/>
    </source>
</evidence>
<keyword evidence="3" id="KW-0883">Thioether bond</keyword>
<keyword evidence="4 7" id="KW-0425">Lantibiotic</keyword>
<comment type="PTM">
    <text evidence="7">Maturation of lantibiotics involves the enzymatic conversion of Thr, and Ser into dehydrated AA and the formation of thioether bonds with cysteine. This is followed by membrane translocation and cleavage of the modified precursor.</text>
</comment>
<evidence type="ECO:0000256" key="6">
    <source>
        <dbReference type="ARBA" id="ARBA00023048"/>
    </source>
</evidence>
<sequence length="56" mass="6169">MKNTNIIDIKATEALQELSLEELDTIIGAKKGSGVVPTVSHDCHMNSWQFLFTCCS</sequence>
<organism evidence="8 9">
    <name type="scientific">Streptococcus equinus</name>
    <name type="common">Streptococcus bovis</name>
    <dbReference type="NCBI Taxonomy" id="1335"/>
    <lineage>
        <taxon>Bacteria</taxon>
        <taxon>Bacillati</taxon>
        <taxon>Bacillota</taxon>
        <taxon>Bacilli</taxon>
        <taxon>Lactobacillales</taxon>
        <taxon>Streptococcaceae</taxon>
        <taxon>Streptococcus</taxon>
    </lineage>
</organism>
<keyword evidence="5 7" id="KW-0044">Antibiotic</keyword>
<proteinExistence type="inferred from homology"/>
<dbReference type="GO" id="GO:0005102">
    <property type="term" value="F:signaling receptor binding"/>
    <property type="evidence" value="ECO:0007669"/>
    <property type="project" value="UniProtKB-KW"/>
</dbReference>
<dbReference type="InterPro" id="IPR007682">
    <property type="entry name" value="Lantibiotic_typ-A_Lactobact"/>
</dbReference>
<accession>A0A239RF00</accession>
<dbReference type="GeneID" id="63970427"/>
<dbReference type="GO" id="GO:0005576">
    <property type="term" value="C:extracellular region"/>
    <property type="evidence" value="ECO:0007669"/>
    <property type="project" value="InterPro"/>
</dbReference>
<evidence type="ECO:0000313" key="8">
    <source>
        <dbReference type="EMBL" id="SNU09191.1"/>
    </source>
</evidence>
<dbReference type="NCBIfam" id="NF040664">
    <property type="entry name" value="HEC_x9_TCC_lant"/>
    <property type="match status" value="1"/>
</dbReference>
<keyword evidence="6 7" id="KW-0078">Bacteriocin</keyword>
<name>A0A239RF00_STREI</name>
<dbReference type="EMBL" id="FZRA01000006">
    <property type="protein sequence ID" value="SNU09191.1"/>
    <property type="molecule type" value="Genomic_DNA"/>
</dbReference>
<dbReference type="GO" id="GO:0042742">
    <property type="term" value="P:defense response to bacterium"/>
    <property type="evidence" value="ECO:0007669"/>
    <property type="project" value="UniProtKB-UniRule"/>
</dbReference>
<evidence type="ECO:0000256" key="1">
    <source>
        <dbReference type="ARBA" id="ARBA00009379"/>
    </source>
</evidence>
<evidence type="ECO:0000256" key="4">
    <source>
        <dbReference type="ARBA" id="ARBA00022789"/>
    </source>
</evidence>
<reference evidence="8 9" key="1">
    <citation type="submission" date="2017-07" db="EMBL/GenBank/DDBJ databases">
        <authorList>
            <person name="Sun Z.S."/>
            <person name="Albrecht U."/>
            <person name="Echele G."/>
            <person name="Lee C.C."/>
        </authorList>
    </citation>
    <scope>NUCLEOTIDE SEQUENCE [LARGE SCALE GENOMIC DNA]</scope>
    <source>
        <strain evidence="8 9">AR3</strain>
    </source>
</reference>
<evidence type="ECO:0000256" key="5">
    <source>
        <dbReference type="ARBA" id="ARBA00023022"/>
    </source>
</evidence>
<dbReference type="AlphaFoldDB" id="A0A239RF00"/>